<sequence>MKLLIVDDQIYVAQGLRFGIDWKAEGFSEVFIALNALEARTVLQKNAVDVMLCDIEMPMENGLSLIRWVREQKMPTRCILLTAHPDFQYAREAIPLDVTDYIVQPAPYAEVLRVVRKAIQECGERVRRQETSPAGEEPQKRRELIEGMALQSWLVSRQQAPYRDVLAAGRLPAFEDEVCLAEICILRWNTENSWNSDTLFYAMKNMVDELFAACDCKAVLAELAPQDYCCMVWGETAPDAGSAAKQYEYLCSAFRLYFHGEAAVYLLSPVLVRDLPEAREKLTAAHADNIARRGVVQICRGESAAAGTRAAAGAFDSSEIARLLGQGLSTQAQARLFGRLDQLLAEGKLDAAALRGFYQDFMQALYDVAEESGIDPKNLFDTAGAFELYRNAAHSVEEMKTFLAYVCGQYEGLAGEEGSRRIVLKAEEYIKHNLEKNIRRDDVAAYAHVSAGYLSHLFSKEKGCSLKEYIVRQKMLLARSLLRTTALPVSIVAMRVGYTNFSQFSQSYKAAFQCSPSAERKATEQEPKP</sequence>
<reference evidence="9" key="2">
    <citation type="submission" date="2021-04" db="EMBL/GenBank/DDBJ databases">
        <authorList>
            <person name="Gilroy R."/>
        </authorList>
    </citation>
    <scope>NUCLEOTIDE SEQUENCE</scope>
    <source>
        <strain evidence="9">ChiHcolR34-3080</strain>
    </source>
</reference>
<comment type="function">
    <text evidence="5">May play the central regulatory role in sporulation. It may be an element of the effector pathway responsible for the activation of sporulation genes in response to nutritional stress. Spo0A may act in concert with spo0H (a sigma factor) to control the expression of some genes that are critical to the sporulation process.</text>
</comment>
<evidence type="ECO:0000256" key="6">
    <source>
        <dbReference type="PROSITE-ProRule" id="PRU00169"/>
    </source>
</evidence>
<evidence type="ECO:0000256" key="1">
    <source>
        <dbReference type="ARBA" id="ARBA00018672"/>
    </source>
</evidence>
<keyword evidence="6" id="KW-0597">Phosphoprotein</keyword>
<keyword evidence="4" id="KW-0804">Transcription</keyword>
<organism evidence="9 10">
    <name type="scientific">Candidatus Faecalibacterium intestinigallinarum</name>
    <dbReference type="NCBI Taxonomy" id="2838581"/>
    <lineage>
        <taxon>Bacteria</taxon>
        <taxon>Bacillati</taxon>
        <taxon>Bacillota</taxon>
        <taxon>Clostridia</taxon>
        <taxon>Eubacteriales</taxon>
        <taxon>Oscillospiraceae</taxon>
        <taxon>Faecalibacterium</taxon>
    </lineage>
</organism>
<dbReference type="Gene3D" id="3.40.50.2300">
    <property type="match status" value="1"/>
</dbReference>
<dbReference type="InterPro" id="IPR011006">
    <property type="entry name" value="CheY-like_superfamily"/>
</dbReference>
<gene>
    <name evidence="9" type="ORF">H9890_00105</name>
</gene>
<keyword evidence="3" id="KW-0238">DNA-binding</keyword>
<evidence type="ECO:0000256" key="2">
    <source>
        <dbReference type="ARBA" id="ARBA00023015"/>
    </source>
</evidence>
<evidence type="ECO:0000259" key="7">
    <source>
        <dbReference type="PROSITE" id="PS01124"/>
    </source>
</evidence>
<evidence type="ECO:0000313" key="9">
    <source>
        <dbReference type="EMBL" id="HIW07793.1"/>
    </source>
</evidence>
<dbReference type="SMART" id="SM00342">
    <property type="entry name" value="HTH_ARAC"/>
    <property type="match status" value="1"/>
</dbReference>
<name>A0A9D1Q7A0_9FIRM</name>
<comment type="caution">
    <text evidence="9">The sequence shown here is derived from an EMBL/GenBank/DDBJ whole genome shotgun (WGS) entry which is preliminary data.</text>
</comment>
<evidence type="ECO:0000313" key="10">
    <source>
        <dbReference type="Proteomes" id="UP000823933"/>
    </source>
</evidence>
<accession>A0A9D1Q7A0</accession>
<dbReference type="AlphaFoldDB" id="A0A9D1Q7A0"/>
<protein>
    <recommendedName>
        <fullName evidence="1">Stage 0 sporulation protein A homolog</fullName>
    </recommendedName>
</protein>
<dbReference type="GO" id="GO:0000160">
    <property type="term" value="P:phosphorelay signal transduction system"/>
    <property type="evidence" value="ECO:0007669"/>
    <property type="project" value="InterPro"/>
</dbReference>
<dbReference type="SUPFAM" id="SSF46689">
    <property type="entry name" value="Homeodomain-like"/>
    <property type="match status" value="2"/>
</dbReference>
<dbReference type="SMART" id="SM00448">
    <property type="entry name" value="REC"/>
    <property type="match status" value="1"/>
</dbReference>
<dbReference type="GO" id="GO:0043565">
    <property type="term" value="F:sequence-specific DNA binding"/>
    <property type="evidence" value="ECO:0007669"/>
    <property type="project" value="InterPro"/>
</dbReference>
<dbReference type="EMBL" id="DXHQ01000002">
    <property type="protein sequence ID" value="HIW07793.1"/>
    <property type="molecule type" value="Genomic_DNA"/>
</dbReference>
<dbReference type="InterPro" id="IPR001789">
    <property type="entry name" value="Sig_transdc_resp-reg_receiver"/>
</dbReference>
<dbReference type="Pfam" id="PF12833">
    <property type="entry name" value="HTH_18"/>
    <property type="match status" value="1"/>
</dbReference>
<evidence type="ECO:0000256" key="5">
    <source>
        <dbReference type="ARBA" id="ARBA00024867"/>
    </source>
</evidence>
<feature type="domain" description="Response regulatory" evidence="8">
    <location>
        <begin position="2"/>
        <end position="119"/>
    </location>
</feature>
<feature type="modified residue" description="4-aspartylphosphate" evidence="6">
    <location>
        <position position="54"/>
    </location>
</feature>
<dbReference type="Pfam" id="PF00072">
    <property type="entry name" value="Response_reg"/>
    <property type="match status" value="1"/>
</dbReference>
<dbReference type="GO" id="GO:0003700">
    <property type="term" value="F:DNA-binding transcription factor activity"/>
    <property type="evidence" value="ECO:0007669"/>
    <property type="project" value="InterPro"/>
</dbReference>
<proteinExistence type="predicted"/>
<dbReference type="InterPro" id="IPR018062">
    <property type="entry name" value="HTH_AraC-typ_CS"/>
</dbReference>
<evidence type="ECO:0000259" key="8">
    <source>
        <dbReference type="PROSITE" id="PS50110"/>
    </source>
</evidence>
<dbReference type="Proteomes" id="UP000823933">
    <property type="component" value="Unassembled WGS sequence"/>
</dbReference>
<dbReference type="InterPro" id="IPR018060">
    <property type="entry name" value="HTH_AraC"/>
</dbReference>
<feature type="domain" description="HTH araC/xylS-type" evidence="7">
    <location>
        <begin position="424"/>
        <end position="522"/>
    </location>
</feature>
<keyword evidence="2" id="KW-0805">Transcription regulation</keyword>
<dbReference type="PROSITE" id="PS01124">
    <property type="entry name" value="HTH_ARAC_FAMILY_2"/>
    <property type="match status" value="1"/>
</dbReference>
<dbReference type="SUPFAM" id="SSF52172">
    <property type="entry name" value="CheY-like"/>
    <property type="match status" value="1"/>
</dbReference>
<dbReference type="Gene3D" id="1.10.10.60">
    <property type="entry name" value="Homeodomain-like"/>
    <property type="match status" value="2"/>
</dbReference>
<dbReference type="PANTHER" id="PTHR43280:SF10">
    <property type="entry name" value="REGULATORY PROTEIN POCR"/>
    <property type="match status" value="1"/>
</dbReference>
<evidence type="ECO:0000256" key="3">
    <source>
        <dbReference type="ARBA" id="ARBA00023125"/>
    </source>
</evidence>
<dbReference type="InterPro" id="IPR009057">
    <property type="entry name" value="Homeodomain-like_sf"/>
</dbReference>
<reference evidence="9" key="1">
    <citation type="journal article" date="2021" name="PeerJ">
        <title>Extensive microbial diversity within the chicken gut microbiome revealed by metagenomics and culture.</title>
        <authorList>
            <person name="Gilroy R."/>
            <person name="Ravi A."/>
            <person name="Getino M."/>
            <person name="Pursley I."/>
            <person name="Horton D.L."/>
            <person name="Alikhan N.F."/>
            <person name="Baker D."/>
            <person name="Gharbi K."/>
            <person name="Hall N."/>
            <person name="Watson M."/>
            <person name="Adriaenssens E.M."/>
            <person name="Foster-Nyarko E."/>
            <person name="Jarju S."/>
            <person name="Secka A."/>
            <person name="Antonio M."/>
            <person name="Oren A."/>
            <person name="Chaudhuri R.R."/>
            <person name="La Ragione R."/>
            <person name="Hildebrand F."/>
            <person name="Pallen M.J."/>
        </authorList>
    </citation>
    <scope>NUCLEOTIDE SEQUENCE</scope>
    <source>
        <strain evidence="9">ChiHcolR34-3080</strain>
    </source>
</reference>
<dbReference type="CDD" id="cd17536">
    <property type="entry name" value="REC_YesN-like"/>
    <property type="match status" value="1"/>
</dbReference>
<dbReference type="PANTHER" id="PTHR43280">
    <property type="entry name" value="ARAC-FAMILY TRANSCRIPTIONAL REGULATOR"/>
    <property type="match status" value="1"/>
</dbReference>
<evidence type="ECO:0000256" key="4">
    <source>
        <dbReference type="ARBA" id="ARBA00023163"/>
    </source>
</evidence>
<dbReference type="PROSITE" id="PS50110">
    <property type="entry name" value="RESPONSE_REGULATORY"/>
    <property type="match status" value="1"/>
</dbReference>
<dbReference type="PROSITE" id="PS00041">
    <property type="entry name" value="HTH_ARAC_FAMILY_1"/>
    <property type="match status" value="1"/>
</dbReference>